<gene>
    <name evidence="2" type="ORF">SEP1_147</name>
</gene>
<reference evidence="2 3" key="1">
    <citation type="journal article" date="2014" name="J. Gen. Virol.">
        <title>Isolation and characterization of a new Staphylococcus epidermidis broad-spectrum bacteriophage.</title>
        <authorList>
            <person name="Melo L.D."/>
            <person name="Sillankorva S."/>
            <person name="Ackermann H.W."/>
            <person name="Kropinski A.M."/>
            <person name="Azeredo J."/>
            <person name="Cerca N."/>
        </authorList>
    </citation>
    <scope>NUCLEOTIDE SEQUENCE [LARGE SCALE GENOMIC DNA]</scope>
</reference>
<evidence type="ECO:0000313" key="2">
    <source>
        <dbReference type="EMBL" id="AGR48274.1"/>
    </source>
</evidence>
<organism evidence="2 3">
    <name type="scientific">Staphylococcus phage phiIBB-SEP1</name>
    <dbReference type="NCBI Taxonomy" id="1340769"/>
    <lineage>
        <taxon>Viruses</taxon>
        <taxon>Duplodnaviria</taxon>
        <taxon>Heunggongvirae</taxon>
        <taxon>Uroviricota</taxon>
        <taxon>Caudoviricetes</taxon>
        <taxon>Herelleviridae</taxon>
        <taxon>Twortvirinae</taxon>
        <taxon>Sepunavirus</taxon>
        <taxon>Sepunavirus SEP1</taxon>
    </lineage>
</organism>
<evidence type="ECO:0000256" key="1">
    <source>
        <dbReference type="SAM" id="Coils"/>
    </source>
</evidence>
<keyword evidence="1" id="KW-0175">Coiled coil</keyword>
<feature type="coiled-coil region" evidence="1">
    <location>
        <begin position="13"/>
        <end position="48"/>
    </location>
</feature>
<protein>
    <submittedName>
        <fullName evidence="2">Uncharacterized protein</fullName>
    </submittedName>
</protein>
<accession>W5RAS9</accession>
<proteinExistence type="predicted"/>
<dbReference type="EMBL" id="KF021268">
    <property type="protein sequence ID" value="AGR48274.1"/>
    <property type="molecule type" value="Genomic_DNA"/>
</dbReference>
<evidence type="ECO:0000313" key="3">
    <source>
        <dbReference type="Proteomes" id="UP000226269"/>
    </source>
</evidence>
<sequence length="49" mass="5992">MLQMRELELESIIENLEMELEFQDLTKKEEAEARREIKKAKKELEELQK</sequence>
<dbReference type="Proteomes" id="UP000226269">
    <property type="component" value="Segment"/>
</dbReference>
<keyword evidence="3" id="KW-1185">Reference proteome</keyword>
<name>W5RAS9_9CAUD</name>